<proteinExistence type="predicted"/>
<dbReference type="SMART" id="SM00271">
    <property type="entry name" value="DnaJ"/>
    <property type="match status" value="1"/>
</dbReference>
<gene>
    <name evidence="4" type="ORF">MCGM508_01530</name>
</gene>
<evidence type="ECO:0000256" key="1">
    <source>
        <dbReference type="SAM" id="Coils"/>
    </source>
</evidence>
<keyword evidence="2" id="KW-0472">Membrane</keyword>
<dbReference type="Proteomes" id="UP000031975">
    <property type="component" value="Unassembled WGS sequence"/>
</dbReference>
<evidence type="ECO:0000313" key="5">
    <source>
        <dbReference type="Proteomes" id="UP000031975"/>
    </source>
</evidence>
<evidence type="ECO:0000313" key="4">
    <source>
        <dbReference type="EMBL" id="KIM13756.1"/>
    </source>
</evidence>
<keyword evidence="2" id="KW-0812">Transmembrane</keyword>
<name>A0A0C3A2M3_MYCCA</name>
<feature type="transmembrane region" description="Helical" evidence="2">
    <location>
        <begin position="53"/>
        <end position="79"/>
    </location>
</feature>
<dbReference type="SUPFAM" id="SSF46565">
    <property type="entry name" value="Chaperone J-domain"/>
    <property type="match status" value="1"/>
</dbReference>
<dbReference type="Pfam" id="PF00226">
    <property type="entry name" value="DnaJ"/>
    <property type="match status" value="1"/>
</dbReference>
<evidence type="ECO:0000256" key="2">
    <source>
        <dbReference type="SAM" id="Phobius"/>
    </source>
</evidence>
<evidence type="ECO:0000259" key="3">
    <source>
        <dbReference type="PROSITE" id="PS50076"/>
    </source>
</evidence>
<dbReference type="PROSITE" id="PS50076">
    <property type="entry name" value="DNAJ_2"/>
    <property type="match status" value="1"/>
</dbReference>
<reference evidence="4 5" key="1">
    <citation type="submission" date="2015-01" db="EMBL/GenBank/DDBJ databases">
        <title>Draft Genome Sequence of Mycoplasma capricolum subsp. capricolum str. GM508D.</title>
        <authorList>
            <person name="Calcutt M.J."/>
            <person name="Foecking M.F."/>
        </authorList>
    </citation>
    <scope>NUCLEOTIDE SEQUENCE [LARGE SCALE GENOMIC DNA]</scope>
    <source>
        <strain evidence="4 5">GM508D</strain>
    </source>
</reference>
<dbReference type="InterPro" id="IPR036869">
    <property type="entry name" value="J_dom_sf"/>
</dbReference>
<dbReference type="InterPro" id="IPR001623">
    <property type="entry name" value="DnaJ_domain"/>
</dbReference>
<feature type="transmembrane region" description="Helical" evidence="2">
    <location>
        <begin position="23"/>
        <end position="47"/>
    </location>
</feature>
<dbReference type="PRINTS" id="PR00625">
    <property type="entry name" value="JDOMAIN"/>
</dbReference>
<comment type="caution">
    <text evidence="4">The sequence shown here is derived from an EMBL/GenBank/DDBJ whole genome shotgun (WGS) entry which is preliminary data.</text>
</comment>
<protein>
    <submittedName>
        <fullName evidence="4">Membrane protein</fullName>
    </submittedName>
</protein>
<accession>A0A0C3A2M3</accession>
<feature type="coiled-coil region" evidence="1">
    <location>
        <begin position="94"/>
        <end position="133"/>
    </location>
</feature>
<dbReference type="CDD" id="cd06257">
    <property type="entry name" value="DnaJ"/>
    <property type="match status" value="1"/>
</dbReference>
<keyword evidence="2" id="KW-1133">Transmembrane helix</keyword>
<dbReference type="Gene3D" id="1.10.287.110">
    <property type="entry name" value="DnaJ domain"/>
    <property type="match status" value="1"/>
</dbReference>
<feature type="domain" description="J" evidence="3">
    <location>
        <begin position="217"/>
        <end position="276"/>
    </location>
</feature>
<dbReference type="AlphaFoldDB" id="A0A0C3A2M3"/>
<keyword evidence="1" id="KW-0175">Coiled coil</keyword>
<organism evidence="4 5">
    <name type="scientific">Mycoplasma capricolum subsp. capricolum</name>
    <dbReference type="NCBI Taxonomy" id="40479"/>
    <lineage>
        <taxon>Bacteria</taxon>
        <taxon>Bacillati</taxon>
        <taxon>Mycoplasmatota</taxon>
        <taxon>Mollicutes</taxon>
        <taxon>Mycoplasmataceae</taxon>
        <taxon>Mycoplasma</taxon>
    </lineage>
</organism>
<dbReference type="RefSeq" id="WP_041159674.1">
    <property type="nucleotide sequence ID" value="NZ_JXQB01000001.1"/>
</dbReference>
<dbReference type="EMBL" id="JXQB01000001">
    <property type="protein sequence ID" value="KIM13756.1"/>
    <property type="molecule type" value="Genomic_DNA"/>
</dbReference>
<sequence>MANIRQQETKQDAKERYFLQRNFFISVVLLLIFSLVFSISLILIFYFKEKQLNILITVFSCLFSFLSLLIVILSIMFYIKQENILNKYIVFYDKKEIKKEIKELLLANKKLKKTKKIERNKEINEQLQQAKLDEFKHLQQEKELELEQHKFNLKNQRNWEEANLEHDQLLREMRKKHQQLEQDFVFINDLNQKPSSNQYQALVLSFAQQLKQLDDKNFYKILAVSENASFEEIKSAYRQKTKQLHLDFNKGLDSTKQISLLNLDFNNINKETEKDE</sequence>